<protein>
    <submittedName>
        <fullName evidence="2">Uncharacterized protein</fullName>
    </submittedName>
</protein>
<gene>
    <name evidence="2" type="ORF">TNCT_231581</name>
</gene>
<name>A0A8X6FSG8_TRICU</name>
<dbReference type="EMBL" id="BMAO01003499">
    <property type="protein sequence ID" value="GFQ88345.1"/>
    <property type="molecule type" value="Genomic_DNA"/>
</dbReference>
<dbReference type="AlphaFoldDB" id="A0A8X6FSG8"/>
<reference evidence="2" key="1">
    <citation type="submission" date="2020-07" db="EMBL/GenBank/DDBJ databases">
        <title>Multicomponent nature underlies the extraordinary mechanical properties of spider dragline silk.</title>
        <authorList>
            <person name="Kono N."/>
            <person name="Nakamura H."/>
            <person name="Mori M."/>
            <person name="Yoshida Y."/>
            <person name="Ohtoshi R."/>
            <person name="Malay A.D."/>
            <person name="Moran D.A.P."/>
            <person name="Tomita M."/>
            <person name="Numata K."/>
            <person name="Arakawa K."/>
        </authorList>
    </citation>
    <scope>NUCLEOTIDE SEQUENCE</scope>
</reference>
<comment type="caution">
    <text evidence="2">The sequence shown here is derived from an EMBL/GenBank/DDBJ whole genome shotgun (WGS) entry which is preliminary data.</text>
</comment>
<accession>A0A8X6FSG8</accession>
<keyword evidence="3" id="KW-1185">Reference proteome</keyword>
<dbReference type="Proteomes" id="UP000887116">
    <property type="component" value="Unassembled WGS sequence"/>
</dbReference>
<evidence type="ECO:0000313" key="3">
    <source>
        <dbReference type="Proteomes" id="UP000887116"/>
    </source>
</evidence>
<feature type="region of interest" description="Disordered" evidence="1">
    <location>
        <begin position="67"/>
        <end position="96"/>
    </location>
</feature>
<organism evidence="2 3">
    <name type="scientific">Trichonephila clavata</name>
    <name type="common">Joro spider</name>
    <name type="synonym">Nephila clavata</name>
    <dbReference type="NCBI Taxonomy" id="2740835"/>
    <lineage>
        <taxon>Eukaryota</taxon>
        <taxon>Metazoa</taxon>
        <taxon>Ecdysozoa</taxon>
        <taxon>Arthropoda</taxon>
        <taxon>Chelicerata</taxon>
        <taxon>Arachnida</taxon>
        <taxon>Araneae</taxon>
        <taxon>Araneomorphae</taxon>
        <taxon>Entelegynae</taxon>
        <taxon>Araneoidea</taxon>
        <taxon>Nephilidae</taxon>
        <taxon>Trichonephila</taxon>
    </lineage>
</organism>
<proteinExistence type="predicted"/>
<evidence type="ECO:0000313" key="2">
    <source>
        <dbReference type="EMBL" id="GFQ88345.1"/>
    </source>
</evidence>
<sequence>MAPVNTEHRVQAMKSKAVMGDGWRSRAVGHDESWWAEQTTSVNFWILFSRKIVIQMDSCSGRRGNMTSIDNGNWSERTDVSTSPSTTGLGAHCDSPSRKSFGDDYIVEHSDVFREAIKSRNVYAAWVRKLT</sequence>
<feature type="compositionally biased region" description="Polar residues" evidence="1">
    <location>
        <begin position="67"/>
        <end position="88"/>
    </location>
</feature>
<evidence type="ECO:0000256" key="1">
    <source>
        <dbReference type="SAM" id="MobiDB-lite"/>
    </source>
</evidence>